<keyword evidence="1" id="KW-0808">Transferase</keyword>
<gene>
    <name evidence="4" type="ORF">J4G33_00870</name>
</gene>
<dbReference type="GO" id="GO:0003841">
    <property type="term" value="F:1-acylglycerol-3-phosphate O-acyltransferase activity"/>
    <property type="evidence" value="ECO:0007669"/>
    <property type="project" value="TreeGrafter"/>
</dbReference>
<sequence>MSPGTSPSDGDPGPGGPRWSRWVGRFLARVVWSTTVVGAERVPRQGPVILAANHIGVVDGPLVHGCAPRGTHVLVKVEMFRGPVGAVLRAAGQIPVDRRNGRPALTAALAVLRRGGAVGIFPEGVRGRGDASSARAGVAWLAVASGAPVVPVAVLGTRRTGESVGHLPGLRRRLVVEFGEPVSLTDGEPLAGRQAVARAHERVGAALRTHVRAASERAGVPLPTDGPAAEI</sequence>
<dbReference type="GO" id="GO:0006654">
    <property type="term" value="P:phosphatidic acid biosynthetic process"/>
    <property type="evidence" value="ECO:0007669"/>
    <property type="project" value="TreeGrafter"/>
</dbReference>
<feature type="domain" description="Phospholipid/glycerol acyltransferase" evidence="3">
    <location>
        <begin position="48"/>
        <end position="157"/>
    </location>
</feature>
<dbReference type="Pfam" id="PF01553">
    <property type="entry name" value="Acyltransferase"/>
    <property type="match status" value="1"/>
</dbReference>
<evidence type="ECO:0000313" key="4">
    <source>
        <dbReference type="EMBL" id="MBO1750350.1"/>
    </source>
</evidence>
<dbReference type="GO" id="GO:0005886">
    <property type="term" value="C:plasma membrane"/>
    <property type="evidence" value="ECO:0007669"/>
    <property type="project" value="TreeGrafter"/>
</dbReference>
<accession>A0A939LP89</accession>
<evidence type="ECO:0000313" key="5">
    <source>
        <dbReference type="Proteomes" id="UP000664209"/>
    </source>
</evidence>
<evidence type="ECO:0000256" key="2">
    <source>
        <dbReference type="ARBA" id="ARBA00023315"/>
    </source>
</evidence>
<dbReference type="InterPro" id="IPR002123">
    <property type="entry name" value="Plipid/glycerol_acylTrfase"/>
</dbReference>
<proteinExistence type="predicted"/>
<name>A0A939LP89_9CELL</name>
<evidence type="ECO:0000256" key="1">
    <source>
        <dbReference type="ARBA" id="ARBA00022679"/>
    </source>
</evidence>
<dbReference type="PANTHER" id="PTHR10434">
    <property type="entry name" value="1-ACYL-SN-GLYCEROL-3-PHOSPHATE ACYLTRANSFERASE"/>
    <property type="match status" value="1"/>
</dbReference>
<evidence type="ECO:0000259" key="3">
    <source>
        <dbReference type="SMART" id="SM00563"/>
    </source>
</evidence>
<dbReference type="SMART" id="SM00563">
    <property type="entry name" value="PlsC"/>
    <property type="match status" value="1"/>
</dbReference>
<reference evidence="4" key="1">
    <citation type="submission" date="2021-03" db="EMBL/GenBank/DDBJ databases">
        <title>Actinotalea soli sp. nov., isolated from soil.</title>
        <authorList>
            <person name="Ping W."/>
            <person name="Zhang J."/>
        </authorList>
    </citation>
    <scope>NUCLEOTIDE SEQUENCE</scope>
    <source>
        <strain evidence="4">BY-33</strain>
    </source>
</reference>
<dbReference type="AlphaFoldDB" id="A0A939LP89"/>
<dbReference type="EMBL" id="JAGEMK010000001">
    <property type="protein sequence ID" value="MBO1750350.1"/>
    <property type="molecule type" value="Genomic_DNA"/>
</dbReference>
<comment type="caution">
    <text evidence="4">The sequence shown here is derived from an EMBL/GenBank/DDBJ whole genome shotgun (WGS) entry which is preliminary data.</text>
</comment>
<protein>
    <submittedName>
        <fullName evidence="4">1-acyl-sn-glycerol-3-phosphate acyltransferase</fullName>
    </submittedName>
</protein>
<keyword evidence="2 4" id="KW-0012">Acyltransferase</keyword>
<dbReference type="SUPFAM" id="SSF69593">
    <property type="entry name" value="Glycerol-3-phosphate (1)-acyltransferase"/>
    <property type="match status" value="1"/>
</dbReference>
<organism evidence="4 5">
    <name type="scientific">Actinotalea soli</name>
    <dbReference type="NCBI Taxonomy" id="2819234"/>
    <lineage>
        <taxon>Bacteria</taxon>
        <taxon>Bacillati</taxon>
        <taxon>Actinomycetota</taxon>
        <taxon>Actinomycetes</taxon>
        <taxon>Micrococcales</taxon>
        <taxon>Cellulomonadaceae</taxon>
        <taxon>Actinotalea</taxon>
    </lineage>
</organism>
<dbReference type="PANTHER" id="PTHR10434:SF11">
    <property type="entry name" value="1-ACYL-SN-GLYCEROL-3-PHOSPHATE ACYLTRANSFERASE"/>
    <property type="match status" value="1"/>
</dbReference>
<keyword evidence="5" id="KW-1185">Reference proteome</keyword>
<dbReference type="Proteomes" id="UP000664209">
    <property type="component" value="Unassembled WGS sequence"/>
</dbReference>
<dbReference type="CDD" id="cd07989">
    <property type="entry name" value="LPLAT_AGPAT-like"/>
    <property type="match status" value="1"/>
</dbReference>